<dbReference type="OrthoDB" id="9796845at2"/>
<evidence type="ECO:0000313" key="1">
    <source>
        <dbReference type="EMBL" id="ALC80342.1"/>
    </source>
</evidence>
<reference evidence="1 2" key="2">
    <citation type="journal article" date="2016" name="Int. J. Syst. Evol. Microbiol.">
        <title>Bacillus gobiensis sp. nov., isolated from a soil sample.</title>
        <authorList>
            <person name="Liu B."/>
            <person name="Liu G.H."/>
            <person name="Cetin S."/>
            <person name="Schumann P."/>
            <person name="Pan Z.Z."/>
            <person name="Chen Q.Q."/>
        </authorList>
    </citation>
    <scope>NUCLEOTIDE SEQUENCE [LARGE SCALE GENOMIC DNA]</scope>
    <source>
        <strain evidence="1 2">FJAT-4402</strain>
    </source>
</reference>
<organism evidence="1 2">
    <name type="scientific">Bacillus gobiensis</name>
    <dbReference type="NCBI Taxonomy" id="1441095"/>
    <lineage>
        <taxon>Bacteria</taxon>
        <taxon>Bacillati</taxon>
        <taxon>Bacillota</taxon>
        <taxon>Bacilli</taxon>
        <taxon>Bacillales</taxon>
        <taxon>Bacillaceae</taxon>
        <taxon>Bacillus</taxon>
    </lineage>
</organism>
<dbReference type="RefSeq" id="WP_053602068.1">
    <property type="nucleotide sequence ID" value="NZ_CP012600.1"/>
</dbReference>
<dbReference type="EMBL" id="CP012600">
    <property type="protein sequence ID" value="ALC80342.1"/>
    <property type="molecule type" value="Genomic_DNA"/>
</dbReference>
<sequence length="258" mass="30580">MKKKISAELQAIEKKHQVQILYACESGSRAWGFPSKDSDYDVRFIYIHKPDWYLSIEDKRDVIELPIDELLDINGWDLRKALNLFRKSNPPLMEWLKSDIVYKQNDWFLKSMQELTNDYFSPLSCAHHYLNMARNNNRGYLQGDKVRIKKYFYVLRPLLACLWIQQNQSMPPMRFQELAHAMLPSGELNEQVEKLLERKTRGEELGTEPRVEIIHEFIEQTLPKVEAFLKDWPKNERLPAAPLDRLFREALSLNREAN</sequence>
<protein>
    <recommendedName>
        <fullName evidence="3">Nucleotidyltransferase</fullName>
    </recommendedName>
</protein>
<dbReference type="InterPro" id="IPR018775">
    <property type="entry name" value="RlaP"/>
</dbReference>
<proteinExistence type="predicted"/>
<evidence type="ECO:0000313" key="2">
    <source>
        <dbReference type="Proteomes" id="UP000067625"/>
    </source>
</evidence>
<reference evidence="2" key="1">
    <citation type="submission" date="2015-08" db="EMBL/GenBank/DDBJ databases">
        <title>Genome sequencing project for genomic taxonomy and phylogenomics of Bacillus-like bacteria.</title>
        <authorList>
            <person name="Liu B."/>
            <person name="Wang J."/>
            <person name="Zhu Y."/>
            <person name="Liu G."/>
            <person name="Chen Q."/>
            <person name="Chen Z."/>
            <person name="Lan J."/>
            <person name="Che J."/>
            <person name="Ge C."/>
            <person name="Shi H."/>
            <person name="Pan Z."/>
            <person name="Liu X."/>
        </authorList>
    </citation>
    <scope>NUCLEOTIDE SEQUENCE [LARGE SCALE GENOMIC DNA]</scope>
    <source>
        <strain evidence="2">FJAT-4402</strain>
    </source>
</reference>
<dbReference type="PANTHER" id="PTHR34817:SF2">
    <property type="entry name" value="NUCLEOTIDYLTRANSFERASE"/>
    <property type="match status" value="1"/>
</dbReference>
<name>A0A0M3R8V5_9BACI</name>
<dbReference type="Pfam" id="PF10127">
    <property type="entry name" value="RlaP"/>
    <property type="match status" value="1"/>
</dbReference>
<accession>A0A0M3R8V5</accession>
<dbReference type="AlphaFoldDB" id="A0A0M3R8V5"/>
<dbReference type="PATRIC" id="fig|1441095.3.peg.232"/>
<keyword evidence="2" id="KW-1185">Reference proteome</keyword>
<dbReference type="Proteomes" id="UP000067625">
    <property type="component" value="Chromosome"/>
</dbReference>
<gene>
    <name evidence="1" type="ORF">AM592_01045</name>
</gene>
<evidence type="ECO:0008006" key="3">
    <source>
        <dbReference type="Google" id="ProtNLM"/>
    </source>
</evidence>
<dbReference type="PANTHER" id="PTHR34817">
    <property type="entry name" value="NUCLEOTIDYLTRANSFERASE"/>
    <property type="match status" value="1"/>
</dbReference>